<name>A0A0V0QF54_PSEPJ</name>
<reference evidence="2 3" key="1">
    <citation type="journal article" date="2015" name="Sci. Rep.">
        <title>Genome of the facultative scuticociliatosis pathogen Pseudocohnilembus persalinus provides insight into its virulence through horizontal gene transfer.</title>
        <authorList>
            <person name="Xiong J."/>
            <person name="Wang G."/>
            <person name="Cheng J."/>
            <person name="Tian M."/>
            <person name="Pan X."/>
            <person name="Warren A."/>
            <person name="Jiang C."/>
            <person name="Yuan D."/>
            <person name="Miao W."/>
        </authorList>
    </citation>
    <scope>NUCLEOTIDE SEQUENCE [LARGE SCALE GENOMIC DNA]</scope>
    <source>
        <strain evidence="2">36N120E</strain>
    </source>
</reference>
<dbReference type="InParanoid" id="A0A0V0QF54"/>
<sequence length="435" mass="52380">MENLSYSEIQSQYQLKKQFKQKIQRKSSFDIFSQEIRKLSQKGKIKTAVKKNKSMGNIFANQNSNLEYQKQIEQLKLQLENQQNFRKNYENKSSEKIRHLIQNEEKKIQHQKSANSFFEGTNQLSTGTTPKSPHFLIEMINSRNLNQSQNQSQSNFNFTNNNNQILVKNVQEQDELIKKLSEKLNDLENQNNNFVNNENHDNEQFKEKYRNDKQQNKLVSDKLEIGNDKKEKLKLDLSKLKQQENKNKNQQQLIDLKQQICKYNKSIILAKDCQEYNNLHDKNNQQNLKQQQNLKDLVYNKINEKKRVQEIENTKKENFNNQEKEEFLRDNLQQNQKIEKDKFNKEMNVVEVRQLMQEPSNFLQIQKVNQVQDYHDEFMSNFDNFSLSWRNCIMNEKKQVAKNCIQQKKQQQQQQIFQHYQQQKQQQQNDLKLKE</sequence>
<keyword evidence="3" id="KW-1185">Reference proteome</keyword>
<keyword evidence="1" id="KW-0175">Coiled coil</keyword>
<dbReference type="EMBL" id="LDAU01000181">
    <property type="protein sequence ID" value="KRX00811.1"/>
    <property type="molecule type" value="Genomic_DNA"/>
</dbReference>
<evidence type="ECO:0000313" key="2">
    <source>
        <dbReference type="EMBL" id="KRX00811.1"/>
    </source>
</evidence>
<feature type="coiled-coil region" evidence="1">
    <location>
        <begin position="65"/>
        <end position="92"/>
    </location>
</feature>
<protein>
    <submittedName>
        <fullName evidence="2">Uncharacterized protein</fullName>
    </submittedName>
</protein>
<organism evidence="2 3">
    <name type="scientific">Pseudocohnilembus persalinus</name>
    <name type="common">Ciliate</name>
    <dbReference type="NCBI Taxonomy" id="266149"/>
    <lineage>
        <taxon>Eukaryota</taxon>
        <taxon>Sar</taxon>
        <taxon>Alveolata</taxon>
        <taxon>Ciliophora</taxon>
        <taxon>Intramacronucleata</taxon>
        <taxon>Oligohymenophorea</taxon>
        <taxon>Scuticociliatia</taxon>
        <taxon>Philasterida</taxon>
        <taxon>Pseudocohnilembidae</taxon>
        <taxon>Pseudocohnilembus</taxon>
    </lineage>
</organism>
<proteinExistence type="predicted"/>
<gene>
    <name evidence="2" type="ORF">PPERSA_01990</name>
</gene>
<evidence type="ECO:0000256" key="1">
    <source>
        <dbReference type="SAM" id="Coils"/>
    </source>
</evidence>
<dbReference type="AlphaFoldDB" id="A0A0V0QF54"/>
<feature type="coiled-coil region" evidence="1">
    <location>
        <begin position="163"/>
        <end position="260"/>
    </location>
</feature>
<dbReference type="Proteomes" id="UP000054937">
    <property type="component" value="Unassembled WGS sequence"/>
</dbReference>
<accession>A0A0V0QF54</accession>
<evidence type="ECO:0000313" key="3">
    <source>
        <dbReference type="Proteomes" id="UP000054937"/>
    </source>
</evidence>
<comment type="caution">
    <text evidence="2">The sequence shown here is derived from an EMBL/GenBank/DDBJ whole genome shotgun (WGS) entry which is preliminary data.</text>
</comment>
<dbReference type="OMA" id="IREQYCE"/>